<accession>A0ABP1RF60</accession>
<keyword evidence="1" id="KW-1133">Transmembrane helix</keyword>
<reference evidence="2 3" key="1">
    <citation type="submission" date="2024-08" db="EMBL/GenBank/DDBJ databases">
        <authorList>
            <person name="Cucini C."/>
            <person name="Frati F."/>
        </authorList>
    </citation>
    <scope>NUCLEOTIDE SEQUENCE [LARGE SCALE GENOMIC DNA]</scope>
</reference>
<evidence type="ECO:0000313" key="3">
    <source>
        <dbReference type="Proteomes" id="UP001642540"/>
    </source>
</evidence>
<dbReference type="EMBL" id="CAXLJM020000068">
    <property type="protein sequence ID" value="CAL8123156.1"/>
    <property type="molecule type" value="Genomic_DNA"/>
</dbReference>
<sequence>MLQRTASIRKMEGDGCDKDVEKPLDYSLSCSMKLEASSLDPNSNIPLSSNIVEADNEKIMLSGGDSPASPILVLERNDKTASIEQDNANSSKTTEENANVATKILKLRSPQKPEMQDGIGKNVFGNNNFAESNNNSKYALLSNYYGADETQNWKRYCDTQNNTATFAVIIMGGIMLLPPGLYYGRILICICCRCKEYSLWDVPAGPFG</sequence>
<keyword evidence="1" id="KW-0812">Transmembrane</keyword>
<evidence type="ECO:0000313" key="2">
    <source>
        <dbReference type="EMBL" id="CAL8123156.1"/>
    </source>
</evidence>
<dbReference type="Proteomes" id="UP001642540">
    <property type="component" value="Unassembled WGS sequence"/>
</dbReference>
<evidence type="ECO:0008006" key="4">
    <source>
        <dbReference type="Google" id="ProtNLM"/>
    </source>
</evidence>
<name>A0ABP1RF60_9HEXA</name>
<feature type="transmembrane region" description="Helical" evidence="1">
    <location>
        <begin position="164"/>
        <end position="184"/>
    </location>
</feature>
<protein>
    <recommendedName>
        <fullName evidence="4">Brain protein I3</fullName>
    </recommendedName>
</protein>
<proteinExistence type="predicted"/>
<comment type="caution">
    <text evidence="2">The sequence shown here is derived from an EMBL/GenBank/DDBJ whole genome shotgun (WGS) entry which is preliminary data.</text>
</comment>
<organism evidence="2 3">
    <name type="scientific">Orchesella dallaii</name>
    <dbReference type="NCBI Taxonomy" id="48710"/>
    <lineage>
        <taxon>Eukaryota</taxon>
        <taxon>Metazoa</taxon>
        <taxon>Ecdysozoa</taxon>
        <taxon>Arthropoda</taxon>
        <taxon>Hexapoda</taxon>
        <taxon>Collembola</taxon>
        <taxon>Entomobryomorpha</taxon>
        <taxon>Entomobryoidea</taxon>
        <taxon>Orchesellidae</taxon>
        <taxon>Orchesellinae</taxon>
        <taxon>Orchesella</taxon>
    </lineage>
</organism>
<keyword evidence="1" id="KW-0472">Membrane</keyword>
<keyword evidence="3" id="KW-1185">Reference proteome</keyword>
<gene>
    <name evidence="2" type="ORF">ODALV1_LOCUS20111</name>
</gene>
<evidence type="ECO:0000256" key="1">
    <source>
        <dbReference type="SAM" id="Phobius"/>
    </source>
</evidence>